<dbReference type="WBParaSite" id="SPAL_0000806700.1">
    <property type="protein sequence ID" value="SPAL_0000806700.1"/>
    <property type="gene ID" value="SPAL_0000806700"/>
</dbReference>
<evidence type="ECO:0000313" key="1">
    <source>
        <dbReference type="Proteomes" id="UP000046392"/>
    </source>
</evidence>
<keyword evidence="1" id="KW-1185">Reference proteome</keyword>
<proteinExistence type="predicted"/>
<dbReference type="AlphaFoldDB" id="A0A0N5BQ97"/>
<accession>A0A0N5BQ97</accession>
<name>A0A0N5BQ97_STREA</name>
<evidence type="ECO:0000313" key="2">
    <source>
        <dbReference type="WBParaSite" id="SPAL_0000806700.1"/>
    </source>
</evidence>
<dbReference type="Proteomes" id="UP000046392">
    <property type="component" value="Unplaced"/>
</dbReference>
<reference evidence="2" key="1">
    <citation type="submission" date="2017-02" db="UniProtKB">
        <authorList>
            <consortium name="WormBaseParasite"/>
        </authorList>
    </citation>
    <scope>IDENTIFICATION</scope>
</reference>
<protein>
    <submittedName>
        <fullName evidence="2">ZP domain-containing protein</fullName>
    </submittedName>
</protein>
<organism evidence="1 2">
    <name type="scientific">Strongyloides papillosus</name>
    <name type="common">Intestinal threadworm</name>
    <dbReference type="NCBI Taxonomy" id="174720"/>
    <lineage>
        <taxon>Eukaryota</taxon>
        <taxon>Metazoa</taxon>
        <taxon>Ecdysozoa</taxon>
        <taxon>Nematoda</taxon>
        <taxon>Chromadorea</taxon>
        <taxon>Rhabditida</taxon>
        <taxon>Tylenchina</taxon>
        <taxon>Panagrolaimomorpha</taxon>
        <taxon>Strongyloidoidea</taxon>
        <taxon>Strongyloididae</taxon>
        <taxon>Strongyloides</taxon>
    </lineage>
</organism>
<sequence>MLFTSILVPGIGGKECNKHIEYRVIGQVVENVKETKVNCTEGYCTHVSVNIYNIFTGYEWGCRSDMERMLGNLAIISPGMTKEIEKIEGTCNNLTSYTSSGAINNVDYEVYVNCFINSSTNRSRLSIANISNLIFFSIPFFIAKLFL</sequence>